<dbReference type="AlphaFoldDB" id="A0A4Y7IQK5"/>
<evidence type="ECO:0000256" key="2">
    <source>
        <dbReference type="SAM" id="MobiDB-lite"/>
    </source>
</evidence>
<dbReference type="EMBL" id="CM010716">
    <property type="protein sequence ID" value="RZC49769.1"/>
    <property type="molecule type" value="Genomic_DNA"/>
</dbReference>
<feature type="compositionally biased region" description="Polar residues" evidence="2">
    <location>
        <begin position="149"/>
        <end position="158"/>
    </location>
</feature>
<feature type="region of interest" description="Disordered" evidence="2">
    <location>
        <begin position="149"/>
        <end position="177"/>
    </location>
</feature>
<evidence type="ECO:0000256" key="1">
    <source>
        <dbReference type="ARBA" id="ARBA00005474"/>
    </source>
</evidence>
<evidence type="ECO:0000313" key="4">
    <source>
        <dbReference type="EMBL" id="RZC49769.1"/>
    </source>
</evidence>
<sequence>MRSMIFQAEARARDPVGGCAHLIRDLQFQIARCKEELDLVHHQIAMCRAAAQAQSVIDVNVNVVPPLPSDNEEDRGIINNQNLLDGYNHQNMLQQFQDMQHQRQPYNVIPENQVVIQDYDDVAVLNQIWSMESLANQNDALNMIESKHTPSSIFSSSPVMDDHNQEQQSSIEDPDVQ</sequence>
<gene>
    <name evidence="4" type="ORF">C5167_018193</name>
</gene>
<dbReference type="PROSITE" id="PS50891">
    <property type="entry name" value="LOB"/>
    <property type="match status" value="1"/>
</dbReference>
<dbReference type="PANTHER" id="PTHR31301:SF186">
    <property type="entry name" value="OS09G0364100 PROTEIN"/>
    <property type="match status" value="1"/>
</dbReference>
<keyword evidence="5" id="KW-1185">Reference proteome</keyword>
<dbReference type="Pfam" id="PF03195">
    <property type="entry name" value="LOB"/>
    <property type="match status" value="1"/>
</dbReference>
<dbReference type="Proteomes" id="UP000316621">
    <property type="component" value="Chromosome 2"/>
</dbReference>
<name>A0A4Y7IQK5_PAPSO</name>
<protein>
    <recommendedName>
        <fullName evidence="3">LOB domain-containing protein</fullName>
    </recommendedName>
</protein>
<evidence type="ECO:0000259" key="3">
    <source>
        <dbReference type="PROSITE" id="PS50891"/>
    </source>
</evidence>
<feature type="domain" description="LOB" evidence="3">
    <location>
        <begin position="1"/>
        <end position="44"/>
    </location>
</feature>
<dbReference type="PANTHER" id="PTHR31301">
    <property type="entry name" value="LOB DOMAIN-CONTAINING PROTEIN 4-RELATED"/>
    <property type="match status" value="1"/>
</dbReference>
<comment type="similarity">
    <text evidence="1">Belongs to the LOB domain-containing protein family.</text>
</comment>
<accession>A0A4Y7IQK5</accession>
<reference evidence="4 5" key="1">
    <citation type="journal article" date="2018" name="Science">
        <title>The opium poppy genome and morphinan production.</title>
        <authorList>
            <person name="Guo L."/>
            <person name="Winzer T."/>
            <person name="Yang X."/>
            <person name="Li Y."/>
            <person name="Ning Z."/>
            <person name="He Z."/>
            <person name="Teodor R."/>
            <person name="Lu Y."/>
            <person name="Bowser T.A."/>
            <person name="Graham I.A."/>
            <person name="Ye K."/>
        </authorList>
    </citation>
    <scope>NUCLEOTIDE SEQUENCE [LARGE SCALE GENOMIC DNA]</scope>
    <source>
        <strain evidence="5">cv. HN1</strain>
        <tissue evidence="4">Leaves</tissue>
    </source>
</reference>
<dbReference type="InterPro" id="IPR004883">
    <property type="entry name" value="LOB"/>
</dbReference>
<dbReference type="Gramene" id="RZC49769">
    <property type="protein sequence ID" value="RZC49769"/>
    <property type="gene ID" value="C5167_018193"/>
</dbReference>
<proteinExistence type="inferred from homology"/>
<organism evidence="4 5">
    <name type="scientific">Papaver somniferum</name>
    <name type="common">Opium poppy</name>
    <dbReference type="NCBI Taxonomy" id="3469"/>
    <lineage>
        <taxon>Eukaryota</taxon>
        <taxon>Viridiplantae</taxon>
        <taxon>Streptophyta</taxon>
        <taxon>Embryophyta</taxon>
        <taxon>Tracheophyta</taxon>
        <taxon>Spermatophyta</taxon>
        <taxon>Magnoliopsida</taxon>
        <taxon>Ranunculales</taxon>
        <taxon>Papaveraceae</taxon>
        <taxon>Papaveroideae</taxon>
        <taxon>Papaver</taxon>
    </lineage>
</organism>
<evidence type="ECO:0000313" key="5">
    <source>
        <dbReference type="Proteomes" id="UP000316621"/>
    </source>
</evidence>